<comment type="similarity">
    <text evidence="12 14">Belongs to the TonB-dependent receptor family.</text>
</comment>
<evidence type="ECO:0000256" key="14">
    <source>
        <dbReference type="RuleBase" id="RU003357"/>
    </source>
</evidence>
<dbReference type="InterPro" id="IPR039426">
    <property type="entry name" value="TonB-dep_rcpt-like"/>
</dbReference>
<dbReference type="CDD" id="cd01347">
    <property type="entry name" value="ligand_gated_channel"/>
    <property type="match status" value="1"/>
</dbReference>
<keyword evidence="10 12" id="KW-0472">Membrane</keyword>
<dbReference type="SUPFAM" id="SSF56935">
    <property type="entry name" value="Porins"/>
    <property type="match status" value="1"/>
</dbReference>
<comment type="caution">
    <text evidence="17">The sequence shown here is derived from an EMBL/GenBank/DDBJ whole genome shotgun (WGS) entry which is preliminary data.</text>
</comment>
<evidence type="ECO:0000256" key="3">
    <source>
        <dbReference type="ARBA" id="ARBA00022452"/>
    </source>
</evidence>
<evidence type="ECO:0000256" key="8">
    <source>
        <dbReference type="ARBA" id="ARBA00023065"/>
    </source>
</evidence>
<evidence type="ECO:0000256" key="2">
    <source>
        <dbReference type="ARBA" id="ARBA00022448"/>
    </source>
</evidence>
<dbReference type="Gene3D" id="2.40.170.20">
    <property type="entry name" value="TonB-dependent receptor, beta-barrel domain"/>
    <property type="match status" value="1"/>
</dbReference>
<keyword evidence="6" id="KW-0732">Signal</keyword>
<dbReference type="PROSITE" id="PS01156">
    <property type="entry name" value="TONB_DEPENDENT_REC_2"/>
    <property type="match status" value="1"/>
</dbReference>
<evidence type="ECO:0000256" key="10">
    <source>
        <dbReference type="ARBA" id="ARBA00023136"/>
    </source>
</evidence>
<dbReference type="PANTHER" id="PTHR32552:SF81">
    <property type="entry name" value="TONB-DEPENDENT OUTER MEMBRANE RECEPTOR"/>
    <property type="match status" value="1"/>
</dbReference>
<keyword evidence="5 12" id="KW-0812">Transmembrane</keyword>
<keyword evidence="7" id="KW-0408">Iron</keyword>
<dbReference type="PANTHER" id="PTHR32552">
    <property type="entry name" value="FERRICHROME IRON RECEPTOR-RELATED"/>
    <property type="match status" value="1"/>
</dbReference>
<reference evidence="17 18" key="1">
    <citation type="submission" date="2024-05" db="EMBL/GenBank/DDBJ databases">
        <authorList>
            <person name="Liu Q."/>
            <person name="Xin Y.-H."/>
        </authorList>
    </citation>
    <scope>NUCLEOTIDE SEQUENCE [LARGE SCALE GENOMIC DNA]</scope>
    <source>
        <strain evidence="17 18">CGMCC 1.10181</strain>
    </source>
</reference>
<dbReference type="InterPro" id="IPR010917">
    <property type="entry name" value="TonB_rcpt_CS"/>
</dbReference>
<evidence type="ECO:0000256" key="12">
    <source>
        <dbReference type="PROSITE-ProRule" id="PRU01360"/>
    </source>
</evidence>
<keyword evidence="9 14" id="KW-0798">TonB box</keyword>
<evidence type="ECO:0000313" key="17">
    <source>
        <dbReference type="EMBL" id="MEN2792351.1"/>
    </source>
</evidence>
<evidence type="ECO:0000256" key="9">
    <source>
        <dbReference type="ARBA" id="ARBA00023077"/>
    </source>
</evidence>
<sequence length="728" mass="77581">MFAFAATPSAAQTAAVPASNVPPGQQDGTAPAVEEIVVTAQRRSERLQEVPGTVTALTANTAEALGVSGTEALTIATPGLDFSRFSGFGGTPFIRGVGTSQAVTGIESSVATYVDDVYLGTPIANVFAFNNIERVEVIKGPQGTLFGRNATGGVISVTTRRPSQKAAFDAQVGYGNYDTYSGSAYANMPLSSTFAVNAAFDLSDQSRGYGIDLKSGQDIYKHREWSVRSEASWQPGSGTSFLLIGDYFKSRGDDGLNQATAPRTVGRDGSTFRGRFTATNLPGDRAIVESGGVSLRADQDLGFAKLASISAYRFSNLDVSLDQTGGGIGFVTVDVIAPVRSFSQEIQLLSPSSSPLRWIVGAYYYNSDSRLDPVTQSGLALGPAISKKIYSAQRLNSWSGFGELRYELLPSTEVTVGLRYTRDFYDFDTRTVLGTGAVPAANTFSQSDSFGKLTYRAVIDHKFTNDIHAYVSYSRGFKSGGYNLSAPGNAPGAPPVSPEVLDAVEIGVKSEVFDHRLRFNLSAYHYDYKDLQVTVIGPATSVIINAAKARINGIDMDFSAALSGRLTITGGAAFIWGKYTDFPNGPLNVPNPAVCTPTPQTTGAPTGGNTQCAVDLAGNRTVRSPKFSGSVGITYKVPTAIGDLGIAGSLSHNSGFYWDPDNRLTQPSYTLLNTNLSWTSSDERFEARVWVKNLTNAYYYQGAVEGALRDSVRPATPRTYGVTLGVHF</sequence>
<dbReference type="RefSeq" id="WP_345840536.1">
    <property type="nucleotide sequence ID" value="NZ_JBDIME010000027.1"/>
</dbReference>
<evidence type="ECO:0000256" key="7">
    <source>
        <dbReference type="ARBA" id="ARBA00023004"/>
    </source>
</evidence>
<feature type="domain" description="TonB-dependent receptor-like beta-barrel" evidence="15">
    <location>
        <begin position="233"/>
        <end position="694"/>
    </location>
</feature>
<keyword evidence="11 12" id="KW-0998">Cell outer membrane</keyword>
<feature type="domain" description="TonB-dependent receptor plug" evidence="16">
    <location>
        <begin position="47"/>
        <end position="154"/>
    </location>
</feature>
<accession>A0ABU9Y958</accession>
<keyword evidence="4" id="KW-0410">Iron transport</keyword>
<evidence type="ECO:0000259" key="15">
    <source>
        <dbReference type="Pfam" id="PF00593"/>
    </source>
</evidence>
<dbReference type="InterPro" id="IPR036942">
    <property type="entry name" value="Beta-barrel_TonB_sf"/>
</dbReference>
<evidence type="ECO:0000256" key="5">
    <source>
        <dbReference type="ARBA" id="ARBA00022692"/>
    </source>
</evidence>
<keyword evidence="2 12" id="KW-0813">Transport</keyword>
<comment type="subcellular location">
    <subcellularLocation>
        <location evidence="1 12">Cell outer membrane</location>
        <topology evidence="1 12">Multi-pass membrane protein</topology>
    </subcellularLocation>
</comment>
<evidence type="ECO:0000256" key="13">
    <source>
        <dbReference type="PROSITE-ProRule" id="PRU10144"/>
    </source>
</evidence>
<keyword evidence="17" id="KW-0675">Receptor</keyword>
<feature type="short sequence motif" description="TonB C-terminal box" evidence="13">
    <location>
        <begin position="711"/>
        <end position="728"/>
    </location>
</feature>
<dbReference type="Pfam" id="PF07715">
    <property type="entry name" value="Plug"/>
    <property type="match status" value="1"/>
</dbReference>
<dbReference type="EMBL" id="JBDIME010000027">
    <property type="protein sequence ID" value="MEN2792351.1"/>
    <property type="molecule type" value="Genomic_DNA"/>
</dbReference>
<evidence type="ECO:0000256" key="1">
    <source>
        <dbReference type="ARBA" id="ARBA00004571"/>
    </source>
</evidence>
<dbReference type="InterPro" id="IPR012910">
    <property type="entry name" value="Plug_dom"/>
</dbReference>
<evidence type="ECO:0000313" key="18">
    <source>
        <dbReference type="Proteomes" id="UP001419910"/>
    </source>
</evidence>
<keyword evidence="18" id="KW-1185">Reference proteome</keyword>
<dbReference type="Proteomes" id="UP001419910">
    <property type="component" value="Unassembled WGS sequence"/>
</dbReference>
<organism evidence="17 18">
    <name type="scientific">Sphingomonas oligophenolica</name>
    <dbReference type="NCBI Taxonomy" id="301154"/>
    <lineage>
        <taxon>Bacteria</taxon>
        <taxon>Pseudomonadati</taxon>
        <taxon>Pseudomonadota</taxon>
        <taxon>Alphaproteobacteria</taxon>
        <taxon>Sphingomonadales</taxon>
        <taxon>Sphingomonadaceae</taxon>
        <taxon>Sphingomonas</taxon>
    </lineage>
</organism>
<protein>
    <submittedName>
        <fullName evidence="17">TonB-dependent receptor</fullName>
    </submittedName>
</protein>
<proteinExistence type="inferred from homology"/>
<dbReference type="PROSITE" id="PS52016">
    <property type="entry name" value="TONB_DEPENDENT_REC_3"/>
    <property type="match status" value="1"/>
</dbReference>
<evidence type="ECO:0000256" key="6">
    <source>
        <dbReference type="ARBA" id="ARBA00022729"/>
    </source>
</evidence>
<keyword evidence="3 12" id="KW-1134">Transmembrane beta strand</keyword>
<dbReference type="InterPro" id="IPR000531">
    <property type="entry name" value="Beta-barrel_TonB"/>
</dbReference>
<name>A0ABU9Y958_9SPHN</name>
<gene>
    <name evidence="17" type="ORF">ABC974_22155</name>
</gene>
<evidence type="ECO:0000256" key="11">
    <source>
        <dbReference type="ARBA" id="ARBA00023237"/>
    </source>
</evidence>
<keyword evidence="8" id="KW-0406">Ion transport</keyword>
<dbReference type="Pfam" id="PF00593">
    <property type="entry name" value="TonB_dep_Rec_b-barrel"/>
    <property type="match status" value="1"/>
</dbReference>
<evidence type="ECO:0000259" key="16">
    <source>
        <dbReference type="Pfam" id="PF07715"/>
    </source>
</evidence>
<evidence type="ECO:0000256" key="4">
    <source>
        <dbReference type="ARBA" id="ARBA00022496"/>
    </source>
</evidence>